<comment type="caution">
    <text evidence="1">The sequence shown here is derived from an EMBL/GenBank/DDBJ whole genome shotgun (WGS) entry which is preliminary data.</text>
</comment>
<evidence type="ECO:0008006" key="3">
    <source>
        <dbReference type="Google" id="ProtNLM"/>
    </source>
</evidence>
<proteinExistence type="predicted"/>
<name>A0A4R2J1L5_9ACTN</name>
<accession>A0A4R2J1L5</accession>
<dbReference type="Proteomes" id="UP000295573">
    <property type="component" value="Unassembled WGS sequence"/>
</dbReference>
<keyword evidence="2" id="KW-1185">Reference proteome</keyword>
<reference evidence="1 2" key="1">
    <citation type="journal article" date="2015" name="Stand. Genomic Sci.">
        <title>Genomic Encyclopedia of Bacterial and Archaeal Type Strains, Phase III: the genomes of soil and plant-associated and newly described type strains.</title>
        <authorList>
            <person name="Whitman W.B."/>
            <person name="Woyke T."/>
            <person name="Klenk H.P."/>
            <person name="Zhou Y."/>
            <person name="Lilburn T.G."/>
            <person name="Beck B.J."/>
            <person name="De Vos P."/>
            <person name="Vandamme P."/>
            <person name="Eisen J.A."/>
            <person name="Garrity G."/>
            <person name="Hugenholtz P."/>
            <person name="Kyrpides N.C."/>
        </authorList>
    </citation>
    <scope>NUCLEOTIDE SEQUENCE [LARGE SCALE GENOMIC DNA]</scope>
    <source>
        <strain evidence="1 2">VKM Ac-2541</strain>
    </source>
</reference>
<evidence type="ECO:0000313" key="1">
    <source>
        <dbReference type="EMBL" id="TCO50199.1"/>
    </source>
</evidence>
<dbReference type="RefSeq" id="WP_132145365.1">
    <property type="nucleotide sequence ID" value="NZ_SLWR01000002.1"/>
</dbReference>
<sequence length="264" mass="29270">MTNGSNDDTPAGSNDDMPAAATRDAANWAKKVSRLKVSQVPEGAVNLNVDGRQLTSPIQGFGKMWQKTYVVRLPSDRVAPADLIATWRKDFGDFWPPGNHFYAPLTGIEPGDVALLNMRMPGGTKLSTGVMVLYADEESFTLMTPQGHMFAGWITFSASRQDDATVVQTQVLMRASDPIFELALMMGGHRQEDRFWSQTLGNVAAHFGHPGAAVDTKVVCVDRRRQWSRWRNVWHSSAIRSAIYMLEAPVRGVRGLTHHQRPAH</sequence>
<dbReference type="AlphaFoldDB" id="A0A4R2J1L5"/>
<gene>
    <name evidence="1" type="ORF">EV646_102273</name>
</gene>
<organism evidence="1 2">
    <name type="scientific">Kribbella antiqua</name>
    <dbReference type="NCBI Taxonomy" id="2512217"/>
    <lineage>
        <taxon>Bacteria</taxon>
        <taxon>Bacillati</taxon>
        <taxon>Actinomycetota</taxon>
        <taxon>Actinomycetes</taxon>
        <taxon>Propionibacteriales</taxon>
        <taxon>Kribbellaceae</taxon>
        <taxon>Kribbella</taxon>
    </lineage>
</organism>
<dbReference type="EMBL" id="SLWR01000002">
    <property type="protein sequence ID" value="TCO50199.1"/>
    <property type="molecule type" value="Genomic_DNA"/>
</dbReference>
<dbReference type="OrthoDB" id="5111310at2"/>
<evidence type="ECO:0000313" key="2">
    <source>
        <dbReference type="Proteomes" id="UP000295573"/>
    </source>
</evidence>
<protein>
    <recommendedName>
        <fullName evidence="3">DUF1990 domain-containing protein</fullName>
    </recommendedName>
</protein>